<dbReference type="InterPro" id="IPR036412">
    <property type="entry name" value="HAD-like_sf"/>
</dbReference>
<dbReference type="Gene3D" id="3.40.50.1000">
    <property type="entry name" value="HAD superfamily/HAD-like"/>
    <property type="match status" value="1"/>
</dbReference>
<dbReference type="OrthoDB" id="10252832at2759"/>
<keyword evidence="3" id="KW-0479">Metal-binding</keyword>
<keyword evidence="10" id="KW-1185">Reference proteome</keyword>
<dbReference type="InterPro" id="IPR008380">
    <property type="entry name" value="HAD-SF_hydro_IG_5-nucl"/>
</dbReference>
<evidence type="ECO:0000256" key="8">
    <source>
        <dbReference type="SAM" id="Phobius"/>
    </source>
</evidence>
<dbReference type="SUPFAM" id="SSF52058">
    <property type="entry name" value="L domain-like"/>
    <property type="match status" value="1"/>
</dbReference>
<dbReference type="NCBIfam" id="TIGR02244">
    <property type="entry name" value="HAD-IG-Ncltidse"/>
    <property type="match status" value="1"/>
</dbReference>
<keyword evidence="8" id="KW-1133">Transmembrane helix</keyword>
<dbReference type="AlphaFoldDB" id="A0A2P6V8N0"/>
<evidence type="ECO:0000256" key="2">
    <source>
        <dbReference type="ARBA" id="ARBA00009589"/>
    </source>
</evidence>
<dbReference type="InterPro" id="IPR023214">
    <property type="entry name" value="HAD_sf"/>
</dbReference>
<proteinExistence type="inferred from homology"/>
<dbReference type="PANTHER" id="PTHR12103:SF15">
    <property type="entry name" value="CYTOSOLIC PURINE 5'-NUCLEOTIDASE"/>
    <property type="match status" value="1"/>
</dbReference>
<comment type="caution">
    <text evidence="9">The sequence shown here is derived from an EMBL/GenBank/DDBJ whole genome shotgun (WGS) entry which is preliminary data.</text>
</comment>
<reference evidence="9 10" key="1">
    <citation type="journal article" date="2018" name="Plant J.">
        <title>Genome sequences of Chlorella sorokiniana UTEX 1602 and Micractinium conductrix SAG 241.80: implications to maltose excretion by a green alga.</title>
        <authorList>
            <person name="Arriola M.B."/>
            <person name="Velmurugan N."/>
            <person name="Zhang Y."/>
            <person name="Plunkett M.H."/>
            <person name="Hondzo H."/>
            <person name="Barney B.M."/>
        </authorList>
    </citation>
    <scope>NUCLEOTIDE SEQUENCE [LARGE SCALE GENOMIC DNA]</scope>
    <source>
        <strain evidence="9 10">SAG 241.80</strain>
    </source>
</reference>
<evidence type="ECO:0000256" key="5">
    <source>
        <dbReference type="ARBA" id="ARBA00022842"/>
    </source>
</evidence>
<dbReference type="GO" id="GO:0008253">
    <property type="term" value="F:5'-nucleotidase activity"/>
    <property type="evidence" value="ECO:0007669"/>
    <property type="project" value="TreeGrafter"/>
</dbReference>
<evidence type="ECO:0000256" key="7">
    <source>
        <dbReference type="SAM" id="MobiDB-lite"/>
    </source>
</evidence>
<feature type="region of interest" description="Disordered" evidence="7">
    <location>
        <begin position="1"/>
        <end position="31"/>
    </location>
</feature>
<dbReference type="GO" id="GO:0005930">
    <property type="term" value="C:axoneme"/>
    <property type="evidence" value="ECO:0007669"/>
    <property type="project" value="UniProtKB-SubCell"/>
</dbReference>
<keyword evidence="8" id="KW-0812">Transmembrane</keyword>
<dbReference type="Pfam" id="PF05761">
    <property type="entry name" value="5_nucleotid"/>
    <property type="match status" value="1"/>
</dbReference>
<protein>
    <submittedName>
        <fullName evidence="9">5 -nucleotidase domain-containing 4-like isoform X2</fullName>
    </submittedName>
</protein>
<evidence type="ECO:0000256" key="3">
    <source>
        <dbReference type="ARBA" id="ARBA00022723"/>
    </source>
</evidence>
<comment type="similarity">
    <text evidence="2">Belongs to the 5'(3')-deoxyribonucleotidase family.</text>
</comment>
<dbReference type="EMBL" id="LHPF02000020">
    <property type="protein sequence ID" value="PSC70445.1"/>
    <property type="molecule type" value="Genomic_DNA"/>
</dbReference>
<sequence length="1160" mass="125775">MVAELSANGSSPRSSGSGGSGGSSGGGGAGSLAARVAVREAATSAFPPPPIAFSEEQPVWTDQVWASPLDIRRRVFCNRSLNMASISAVGFDMDYTIASYKPETFEALAHKQTVDKLVRFFGYPDHLYNLKFDWTYMCRGLIIDKKRGNMLKADRHKYVKLAYHGFAPLTREQRMEKYNNADKREVFDEPDFALIDTLFSLAEAYLFMQLVELKDAPGGSGLPAGKMYADIYRDVRGAVDLCHRDGSIKGEVAANPEKYIHDDPGLVSLLETLRQSGKKLFVATNSMWDYTNVVMNWVLTQRKGSQRTLDWLSYFDAVVVGCAKPRFFSERSNLFEVHTRTGMLWNTEGGSPMIPIGEEDLPTPILGSTAPADVQHVPGEGARVFQGGYYLDLHKMLGVSSGSEVLYVGDHIFADVLKSKKALGWRTLLVVPELDAELEVLGACKNNMRELRVLRKQRDALDDQIQRLEWQTAEGSGAGGISSEEEATAVAEMLANLKEQEDSLRARHRALLRSHHEGFHPVWGQLMKTGYQNSRYAHQMERFACLFTSHVSNLIFYSPLKSYRAKADVMSTKEVHTDPRRTPLATALAVLALAVVATAAATAAALDEAAILRRLRHAVEGTPLAIHPQPAADAPHCTWTGVRCNNLGRVTRLHVLDARQRNLPGRAAPATPVDQLCAVLRLPAELAQLQWLETLDVGRARRVAIPQQWGAPGAFPRLTVLRVDVTDSLAGPLPAVQPGPLPQLQELRIHKVEAEPLLQAWLRPGSWPALEELTLSAANLSGPLPPRLFSEHPRLAKFALDRNAFSGTLPAEWGASQAAWLQLSGNPGLAGTAFPPAWLTPGAMARLATLLLSGNSGLAGTLPANLSWPELWTLRLDGTGVRGSVPPEWCHAPFLQSREGGAGVLYIAALHTAIASGAPTCAHGRIELHKDFLPDPSGGTAVSTSSLPAAARALAVGLPLAVLGAAGVVGGVLWRRRLQRRRLGALSLQRVDGSAVADALGGVRDCAQCRFPLLTRQGRIEALLRSGLVQPEGSASITLVPLDRLPQLLAHHLVSLRRHPPPNSSVGLRRGRQLTGDWLERAALLPGVLGSSGEGGAAAPAGRRWQLPSESMRLPPGELEFEVDGSGCQIELGLCRVLSCTWHASAGHLSLQRCTLWTLG</sequence>
<evidence type="ECO:0000256" key="6">
    <source>
        <dbReference type="SAM" id="Coils"/>
    </source>
</evidence>
<gene>
    <name evidence="9" type="ORF">C2E20_6163</name>
</gene>
<name>A0A2P6V8N0_9CHLO</name>
<accession>A0A2P6V8N0</accession>
<keyword evidence="8" id="KW-0472">Membrane</keyword>
<dbReference type="GO" id="GO:0046872">
    <property type="term" value="F:metal ion binding"/>
    <property type="evidence" value="ECO:0007669"/>
    <property type="project" value="UniProtKB-KW"/>
</dbReference>
<evidence type="ECO:0000313" key="10">
    <source>
        <dbReference type="Proteomes" id="UP000239649"/>
    </source>
</evidence>
<dbReference type="STRING" id="554055.A0A2P6V8N0"/>
<dbReference type="PANTHER" id="PTHR12103">
    <property type="entry name" value="5'-NUCLEOTIDASE DOMAIN-CONTAINING"/>
    <property type="match status" value="1"/>
</dbReference>
<keyword evidence="5" id="KW-0460">Magnesium</keyword>
<keyword evidence="6" id="KW-0175">Coiled coil</keyword>
<comment type="subcellular location">
    <subcellularLocation>
        <location evidence="1">Cytoplasm</location>
        <location evidence="1">Cytoskeleton</location>
        <location evidence="1">Cilium axoneme</location>
    </subcellularLocation>
</comment>
<organism evidence="9 10">
    <name type="scientific">Micractinium conductrix</name>
    <dbReference type="NCBI Taxonomy" id="554055"/>
    <lineage>
        <taxon>Eukaryota</taxon>
        <taxon>Viridiplantae</taxon>
        <taxon>Chlorophyta</taxon>
        <taxon>core chlorophytes</taxon>
        <taxon>Trebouxiophyceae</taxon>
        <taxon>Chlorellales</taxon>
        <taxon>Chlorellaceae</taxon>
        <taxon>Chlorella clade</taxon>
        <taxon>Micractinium</taxon>
    </lineage>
</organism>
<dbReference type="InterPro" id="IPR032675">
    <property type="entry name" value="LRR_dom_sf"/>
</dbReference>
<evidence type="ECO:0000256" key="1">
    <source>
        <dbReference type="ARBA" id="ARBA00004430"/>
    </source>
</evidence>
<feature type="compositionally biased region" description="Gly residues" evidence="7">
    <location>
        <begin position="16"/>
        <end position="30"/>
    </location>
</feature>
<keyword evidence="4" id="KW-0378">Hydrolase</keyword>
<evidence type="ECO:0000313" key="9">
    <source>
        <dbReference type="EMBL" id="PSC70445.1"/>
    </source>
</evidence>
<evidence type="ECO:0000256" key="4">
    <source>
        <dbReference type="ARBA" id="ARBA00022801"/>
    </source>
</evidence>
<feature type="coiled-coil region" evidence="6">
    <location>
        <begin position="444"/>
        <end position="514"/>
    </location>
</feature>
<dbReference type="Proteomes" id="UP000239649">
    <property type="component" value="Unassembled WGS sequence"/>
</dbReference>
<dbReference type="CDD" id="cd07522">
    <property type="entry name" value="HAD_cN-II"/>
    <property type="match status" value="1"/>
</dbReference>
<dbReference type="Gene3D" id="3.80.10.10">
    <property type="entry name" value="Ribonuclease Inhibitor"/>
    <property type="match status" value="1"/>
</dbReference>
<dbReference type="SUPFAM" id="SSF56784">
    <property type="entry name" value="HAD-like"/>
    <property type="match status" value="1"/>
</dbReference>
<feature type="transmembrane region" description="Helical" evidence="8">
    <location>
        <begin position="953"/>
        <end position="974"/>
    </location>
</feature>